<evidence type="ECO:0000313" key="4">
    <source>
        <dbReference type="Proteomes" id="UP000319263"/>
    </source>
</evidence>
<keyword evidence="1 3" id="KW-0560">Oxidoreductase</keyword>
<dbReference type="Pfam" id="PF00296">
    <property type="entry name" value="Bac_luciferase"/>
    <property type="match status" value="1"/>
</dbReference>
<evidence type="ECO:0000313" key="3">
    <source>
        <dbReference type="EMBL" id="QDP95456.1"/>
    </source>
</evidence>
<dbReference type="InterPro" id="IPR050564">
    <property type="entry name" value="F420-G6PD/mer"/>
</dbReference>
<dbReference type="EMBL" id="CP041692">
    <property type="protein sequence ID" value="QDP95456.1"/>
    <property type="molecule type" value="Genomic_DNA"/>
</dbReference>
<feature type="domain" description="Luciferase-like" evidence="2">
    <location>
        <begin position="5"/>
        <end position="294"/>
    </location>
</feature>
<dbReference type="PANTHER" id="PTHR43244:SF1">
    <property type="entry name" value="5,10-METHYLENETETRAHYDROMETHANOPTERIN REDUCTASE"/>
    <property type="match status" value="1"/>
</dbReference>
<gene>
    <name evidence="3" type="ORF">FOE78_05640</name>
</gene>
<protein>
    <submittedName>
        <fullName evidence="3">TIGR03557 family F420-dependent LLM class oxidoreductase</fullName>
        <ecNumber evidence="3">1.-.-.-</ecNumber>
    </submittedName>
</protein>
<name>A0A516PW92_9ACTN</name>
<dbReference type="NCBIfam" id="TIGR03557">
    <property type="entry name" value="F420_G6P_family"/>
    <property type="match status" value="1"/>
</dbReference>
<dbReference type="OrthoDB" id="180193at2"/>
<dbReference type="Proteomes" id="UP000319263">
    <property type="component" value="Chromosome"/>
</dbReference>
<dbReference type="EC" id="1.-.-.-" evidence="3"/>
<accession>A0A516PW92</accession>
<dbReference type="Gene3D" id="3.20.20.30">
    <property type="entry name" value="Luciferase-like domain"/>
    <property type="match status" value="1"/>
</dbReference>
<dbReference type="GO" id="GO:0016705">
    <property type="term" value="F:oxidoreductase activity, acting on paired donors, with incorporation or reduction of molecular oxygen"/>
    <property type="evidence" value="ECO:0007669"/>
    <property type="project" value="InterPro"/>
</dbReference>
<dbReference type="InterPro" id="IPR011251">
    <property type="entry name" value="Luciferase-like_dom"/>
</dbReference>
<dbReference type="InterPro" id="IPR036661">
    <property type="entry name" value="Luciferase-like_sf"/>
</dbReference>
<dbReference type="InterPro" id="IPR019945">
    <property type="entry name" value="F420_G6P_DH-rel"/>
</dbReference>
<proteinExistence type="predicted"/>
<dbReference type="PANTHER" id="PTHR43244">
    <property type="match status" value="1"/>
</dbReference>
<keyword evidence="4" id="KW-1185">Reference proteome</keyword>
<dbReference type="KEGG" id="mik:FOE78_05640"/>
<dbReference type="SUPFAM" id="SSF51679">
    <property type="entry name" value="Bacterial luciferase-like"/>
    <property type="match status" value="1"/>
</dbReference>
<reference evidence="3 4" key="1">
    <citation type="submission" date="2019-07" db="EMBL/GenBank/DDBJ databases">
        <title>Microlunatus dokdonensis sp. nov. isolated from the rhizospheric soil of the wild plant Elymus tsukushiensis.</title>
        <authorList>
            <person name="Ghim S.-Y."/>
            <person name="Hwang Y.-J."/>
            <person name="Son J.-S."/>
            <person name="Shin J.-H."/>
        </authorList>
    </citation>
    <scope>NUCLEOTIDE SEQUENCE [LARGE SCALE GENOMIC DNA]</scope>
    <source>
        <strain evidence="3 4">KUDC0627</strain>
    </source>
</reference>
<evidence type="ECO:0000259" key="2">
    <source>
        <dbReference type="Pfam" id="PF00296"/>
    </source>
</evidence>
<organism evidence="3 4">
    <name type="scientific">Microlunatus elymi</name>
    <dbReference type="NCBI Taxonomy" id="2596828"/>
    <lineage>
        <taxon>Bacteria</taxon>
        <taxon>Bacillati</taxon>
        <taxon>Actinomycetota</taxon>
        <taxon>Actinomycetes</taxon>
        <taxon>Propionibacteriales</taxon>
        <taxon>Propionibacteriaceae</taxon>
        <taxon>Microlunatus</taxon>
    </lineage>
</organism>
<sequence length="325" mass="35296">MARFGYTLMTEQSGPAQLVQYAAAAEQVGFDFALCSDHYNPWLESQGHAPYAWAVLGAVAQATHRMELVSYVTCPTHRYHPTIVAQKAATLGLLSDGRFILGLGSGENLNEHVIGQGWPTAEVRQSMLQEAMMIIRQLLGGETVTSDGDFFHVSQAKLWDCPQDPIQMGVAVSGSRSIKRFAPLADHLISTTPDHELLDQWDEARPAGGPTARSFLQLPICWAPDESTAVSVAHDQFRWSIGSWSVNAELPSPASFAAATEPVRVEDVTASIPCGPDLDRIAKAFEPAVQAGFTDIGLVQVGDQHQQQFLDQAAGPLLERLHRLG</sequence>
<evidence type="ECO:0000256" key="1">
    <source>
        <dbReference type="ARBA" id="ARBA00023002"/>
    </source>
</evidence>
<dbReference type="CDD" id="cd01097">
    <property type="entry name" value="Tetrahydromethanopterin_reductase"/>
    <property type="match status" value="1"/>
</dbReference>
<dbReference type="RefSeq" id="WP_143985428.1">
    <property type="nucleotide sequence ID" value="NZ_CP041692.1"/>
</dbReference>
<dbReference type="AlphaFoldDB" id="A0A516PW92"/>